<reference evidence="1" key="1">
    <citation type="submission" date="2021-02" db="EMBL/GenBank/DDBJ databases">
        <authorList>
            <person name="Nowell W R."/>
        </authorList>
    </citation>
    <scope>NUCLEOTIDE SEQUENCE</scope>
</reference>
<evidence type="ECO:0000313" key="2">
    <source>
        <dbReference type="Proteomes" id="UP000663848"/>
    </source>
</evidence>
<dbReference type="Proteomes" id="UP000663848">
    <property type="component" value="Unassembled WGS sequence"/>
</dbReference>
<evidence type="ECO:0000313" key="1">
    <source>
        <dbReference type="EMBL" id="CAF5070577.1"/>
    </source>
</evidence>
<accession>A0A822DGM8</accession>
<proteinExistence type="predicted"/>
<dbReference type="EMBL" id="CAJOBR010060140">
    <property type="protein sequence ID" value="CAF5070577.1"/>
    <property type="molecule type" value="Genomic_DNA"/>
</dbReference>
<dbReference type="Gene3D" id="3.40.50.1000">
    <property type="entry name" value="HAD superfamily/HAD-like"/>
    <property type="match status" value="2"/>
</dbReference>
<name>A0A822DGM8_9BILA</name>
<dbReference type="AlphaFoldDB" id="A0A822DGM8"/>
<protein>
    <submittedName>
        <fullName evidence="1">Uncharacterized protein</fullName>
    </submittedName>
</protein>
<organism evidence="1 2">
    <name type="scientific">Rotaria socialis</name>
    <dbReference type="NCBI Taxonomy" id="392032"/>
    <lineage>
        <taxon>Eukaryota</taxon>
        <taxon>Metazoa</taxon>
        <taxon>Spiralia</taxon>
        <taxon>Gnathifera</taxon>
        <taxon>Rotifera</taxon>
        <taxon>Eurotatoria</taxon>
        <taxon>Bdelloidea</taxon>
        <taxon>Philodinida</taxon>
        <taxon>Philodinidae</taxon>
        <taxon>Rotaria</taxon>
    </lineage>
</organism>
<sequence>MLESDKAKQLSAVLGVTIHPEQVVLAQTPMRTLTDFHNKHVLVSGQGAT</sequence>
<feature type="non-terminal residue" evidence="1">
    <location>
        <position position="1"/>
    </location>
</feature>
<dbReference type="InterPro" id="IPR023214">
    <property type="entry name" value="HAD_sf"/>
</dbReference>
<comment type="caution">
    <text evidence="1">The sequence shown here is derived from an EMBL/GenBank/DDBJ whole genome shotgun (WGS) entry which is preliminary data.</text>
</comment>
<gene>
    <name evidence="1" type="ORF">QYT958_LOCUS43214</name>
</gene>